<dbReference type="AlphaFoldDB" id="A0A347ZR30"/>
<dbReference type="PROSITE" id="PS00198">
    <property type="entry name" value="4FE4S_FER_1"/>
    <property type="match status" value="2"/>
</dbReference>
<dbReference type="EMBL" id="QUMS01000001">
    <property type="protein sequence ID" value="REG11685.1"/>
    <property type="molecule type" value="Genomic_DNA"/>
</dbReference>
<keyword evidence="2" id="KW-0408">Iron</keyword>
<dbReference type="GO" id="GO:0051536">
    <property type="term" value="F:iron-sulfur cluster binding"/>
    <property type="evidence" value="ECO:0007669"/>
    <property type="project" value="UniProtKB-KW"/>
</dbReference>
<accession>A0A347ZR30</accession>
<dbReference type="GO" id="GO:0046872">
    <property type="term" value="F:metal ion binding"/>
    <property type="evidence" value="ECO:0007669"/>
    <property type="project" value="UniProtKB-KW"/>
</dbReference>
<keyword evidence="1" id="KW-0479">Metal-binding</keyword>
<dbReference type="Gene3D" id="1.10.1060.10">
    <property type="entry name" value="Alpha-helical ferredoxin"/>
    <property type="match status" value="1"/>
</dbReference>
<protein>
    <submittedName>
        <fullName evidence="5">4Fe-4S dicluster protein</fullName>
    </submittedName>
</protein>
<dbReference type="Proteomes" id="UP000256388">
    <property type="component" value="Unassembled WGS sequence"/>
</dbReference>
<feature type="domain" description="4Fe-4S ferredoxin-type" evidence="4">
    <location>
        <begin position="297"/>
        <end position="325"/>
    </location>
</feature>
<dbReference type="InterPro" id="IPR017900">
    <property type="entry name" value="4Fe4S_Fe_S_CS"/>
</dbReference>
<name>A0A347ZR30_9CHLR</name>
<reference evidence="5 6" key="1">
    <citation type="submission" date="2018-08" db="EMBL/GenBank/DDBJ databases">
        <title>Genomic Encyclopedia of Type Strains, Phase IV (KMG-IV): sequencing the most valuable type-strain genomes for metagenomic binning, comparative biology and taxonomic classification.</title>
        <authorList>
            <person name="Goeker M."/>
        </authorList>
    </citation>
    <scope>NUCLEOTIDE SEQUENCE [LARGE SCALE GENOMIC DNA]</scope>
    <source>
        <strain evidence="5 6">DSM 23923</strain>
    </source>
</reference>
<dbReference type="SUPFAM" id="SSF46548">
    <property type="entry name" value="alpha-helical ferredoxin"/>
    <property type="match status" value="1"/>
</dbReference>
<sequence>MSYKTTPVNQFPKLVSQWIKKYDVTAPAEAKNGLEYKTIGDPAEMMLNNRVNTTYAPKAFFLPQSEKLFTVEHGRFQAPELKTKPRLLLGVRPCDTRAFWLLDTVFLAKGEEDAYWQRRRADSLVISFGCDTPCASCFCTSVGGEPFGREGSDIQMTQLEDVYVFEAFTEKGSALINKLPEADAATVKKVKALQKTSAAEMPKAFDNTNLRDHLYALFEDDFWKEVAETCLGCGVCTYLCPTCYCFDIVDEVQRGERVRNWDTCMFRVYSQEASGHNPRPNKAARTRQRVMHKYAYWIDSINEFGCTGCGRCVVNCPVNIDIREIVSAAQARSAKMEAAK</sequence>
<evidence type="ECO:0000313" key="5">
    <source>
        <dbReference type="EMBL" id="REG11685.1"/>
    </source>
</evidence>
<feature type="domain" description="4Fe-4S ferredoxin-type" evidence="4">
    <location>
        <begin position="220"/>
        <end position="251"/>
    </location>
</feature>
<dbReference type="PANTHER" id="PTHR40447:SF1">
    <property type="entry name" value="ANAEROBIC SULFITE REDUCTASE SUBUNIT A"/>
    <property type="match status" value="1"/>
</dbReference>
<keyword evidence="6" id="KW-1185">Reference proteome</keyword>
<comment type="caution">
    <text evidence="5">The sequence shown here is derived from an EMBL/GenBank/DDBJ whole genome shotgun (WGS) entry which is preliminary data.</text>
</comment>
<evidence type="ECO:0000259" key="4">
    <source>
        <dbReference type="PROSITE" id="PS51379"/>
    </source>
</evidence>
<evidence type="ECO:0000256" key="1">
    <source>
        <dbReference type="ARBA" id="ARBA00022723"/>
    </source>
</evidence>
<dbReference type="PROSITE" id="PS51379">
    <property type="entry name" value="4FE4S_FER_2"/>
    <property type="match status" value="2"/>
</dbReference>
<dbReference type="InterPro" id="IPR017896">
    <property type="entry name" value="4Fe4S_Fe-S-bd"/>
</dbReference>
<dbReference type="InterPro" id="IPR009051">
    <property type="entry name" value="Helical_ferredxn"/>
</dbReference>
<proteinExistence type="predicted"/>
<organism evidence="5 6">
    <name type="scientific">Pelolinea submarina</name>
    <dbReference type="NCBI Taxonomy" id="913107"/>
    <lineage>
        <taxon>Bacteria</taxon>
        <taxon>Bacillati</taxon>
        <taxon>Chloroflexota</taxon>
        <taxon>Anaerolineae</taxon>
        <taxon>Anaerolineales</taxon>
        <taxon>Anaerolineaceae</taxon>
        <taxon>Pelolinea</taxon>
    </lineage>
</organism>
<evidence type="ECO:0000313" key="6">
    <source>
        <dbReference type="Proteomes" id="UP000256388"/>
    </source>
</evidence>
<dbReference type="RefSeq" id="WP_158674986.1">
    <property type="nucleotide sequence ID" value="NZ_AP018437.1"/>
</dbReference>
<dbReference type="Pfam" id="PF17179">
    <property type="entry name" value="Fer4_22"/>
    <property type="match status" value="1"/>
</dbReference>
<dbReference type="PANTHER" id="PTHR40447">
    <property type="entry name" value="ANAEROBIC SULFITE REDUCTASE SUBUNIT A"/>
    <property type="match status" value="1"/>
</dbReference>
<keyword evidence="3" id="KW-0411">Iron-sulfur</keyword>
<evidence type="ECO:0000256" key="3">
    <source>
        <dbReference type="ARBA" id="ARBA00023014"/>
    </source>
</evidence>
<gene>
    <name evidence="5" type="ORF">DFR64_1577</name>
</gene>
<evidence type="ECO:0000256" key="2">
    <source>
        <dbReference type="ARBA" id="ARBA00023004"/>
    </source>
</evidence>
<dbReference type="OrthoDB" id="9796486at2"/>